<dbReference type="GO" id="GO:0051301">
    <property type="term" value="P:cell division"/>
    <property type="evidence" value="ECO:0007669"/>
    <property type="project" value="InterPro"/>
</dbReference>
<dbReference type="AlphaFoldDB" id="A0A6P7WXD5"/>
<dbReference type="KEGG" id="muo:115459251"/>
<dbReference type="InterPro" id="IPR028728">
    <property type="entry name" value="Astrin"/>
</dbReference>
<keyword evidence="3" id="KW-1185">Reference proteome</keyword>
<feature type="non-terminal residue" evidence="4">
    <location>
        <position position="1"/>
    </location>
</feature>
<feature type="coiled-coil region" evidence="1">
    <location>
        <begin position="324"/>
        <end position="358"/>
    </location>
</feature>
<dbReference type="RefSeq" id="XP_030044968.1">
    <property type="nucleotide sequence ID" value="XM_030189108.1"/>
</dbReference>
<dbReference type="PANTHER" id="PTHR15347:SF1">
    <property type="entry name" value="SPERM-ASSOCIATED ANTIGEN 5"/>
    <property type="match status" value="1"/>
</dbReference>
<feature type="coiled-coil region" evidence="1">
    <location>
        <begin position="72"/>
        <end position="106"/>
    </location>
</feature>
<feature type="coiled-coil region" evidence="1">
    <location>
        <begin position="485"/>
        <end position="611"/>
    </location>
</feature>
<proteinExistence type="predicted"/>
<dbReference type="GO" id="GO:0051988">
    <property type="term" value="P:regulation of attachment of spindle microtubules to kinetochore"/>
    <property type="evidence" value="ECO:0007669"/>
    <property type="project" value="InterPro"/>
</dbReference>
<evidence type="ECO:0000313" key="4">
    <source>
        <dbReference type="RefSeq" id="XP_030044968.1"/>
    </source>
</evidence>
<dbReference type="PANTHER" id="PTHR15347">
    <property type="entry name" value="SPERM-ASSOCIATED ANTIGEN 5"/>
    <property type="match status" value="1"/>
</dbReference>
<dbReference type="Proteomes" id="UP000515156">
    <property type="component" value="Unplaced"/>
</dbReference>
<accession>A0A6P7WXD5</accession>
<feature type="region of interest" description="Disordered" evidence="2">
    <location>
        <begin position="421"/>
        <end position="451"/>
    </location>
</feature>
<keyword evidence="1" id="KW-0175">Coiled coil</keyword>
<dbReference type="OrthoDB" id="5972338at2759"/>
<sequence length="713" mass="83192">FSRENLNSMSKNELKNHLEHTLIIIEALSRQLQDWQRNGGLVTHLGPSEQRETFTQTDETHATQEKYHYNLYVKAVEKINSLQNSKQDEERLKKELQTAFESLKSLYDTSLSTFESAEKIYRMTQEAKKAMSQDVCRIREFLSKHTKLLQKISVKMQGCLQLREEMKSQLEEAIQTKEAVCAELENLITQNEQIILERKRLAAELASLMTESSQVRARNEHYVVELSSREARIKILEQAQTEERERLKQLLSDTQRQKHELQDQIYQLETCNEQIDDLQTQLSDYAKNRELLEEENYVCREQLIEIEKQLKSSLSLIWESNLQREEQKDTIQQLQKIKETLQEELDTTKAEARDMLLKMGKEISDSFGQITRMKEKLLDLSGSLKAALHEEDLAADNSVTRTPARFAIHTPTSSFVGSVLKAAQREAESDNEEEKSDGPMSEKSAFTKVQPTTPKVPDFEVSLPDILFELRGIIANLSITASQLLQNKTQEIHKLKKELSDLQDKQWKLNSQYTTEISNLKEEFINLKMEKENRCKILISKEQTLKQLQEIIQELEKKYLQLLQERRDTESLTCSFSLELYSEISQLKRSLQLLETEKSVLQEELAKSEETSRRDWLQNRLSLEKEVTKLRLMYLDAEDSKSEIISRTTRNTETLEVNLFRSEKEVKKLDDLLQQIRKAFLSVPEVVANCQELKEVMDFLGWWEEKHWKGASA</sequence>
<dbReference type="InParanoid" id="A0A6P7WXD5"/>
<reference evidence="4" key="1">
    <citation type="submission" date="2025-08" db="UniProtKB">
        <authorList>
            <consortium name="RefSeq"/>
        </authorList>
    </citation>
    <scope>IDENTIFICATION</scope>
</reference>
<name>A0A6P7WXD5_9AMPH</name>
<evidence type="ECO:0000256" key="1">
    <source>
        <dbReference type="SAM" id="Coils"/>
    </source>
</evidence>
<organism evidence="3 4">
    <name type="scientific">Microcaecilia unicolor</name>
    <dbReference type="NCBI Taxonomy" id="1415580"/>
    <lineage>
        <taxon>Eukaryota</taxon>
        <taxon>Metazoa</taxon>
        <taxon>Chordata</taxon>
        <taxon>Craniata</taxon>
        <taxon>Vertebrata</taxon>
        <taxon>Euteleostomi</taxon>
        <taxon>Amphibia</taxon>
        <taxon>Gymnophiona</taxon>
        <taxon>Siphonopidae</taxon>
        <taxon>Microcaecilia</taxon>
    </lineage>
</organism>
<gene>
    <name evidence="4" type="primary">LOC115459251</name>
</gene>
<evidence type="ECO:0000313" key="3">
    <source>
        <dbReference type="Proteomes" id="UP000515156"/>
    </source>
</evidence>
<evidence type="ECO:0000256" key="2">
    <source>
        <dbReference type="SAM" id="MobiDB-lite"/>
    </source>
</evidence>
<protein>
    <submittedName>
        <fullName evidence="4">Sperm-associated antigen 5-like</fullName>
    </submittedName>
</protein>
<dbReference type="FunCoup" id="A0A6P7WXD5">
    <property type="interactions" value="1057"/>
</dbReference>
<dbReference type="GeneID" id="115459251"/>
<feature type="coiled-coil region" evidence="1">
    <location>
        <begin position="163"/>
        <end position="295"/>
    </location>
</feature>